<dbReference type="AlphaFoldDB" id="A0A182FD85"/>
<proteinExistence type="predicted"/>
<keyword evidence="3" id="KW-1185">Reference proteome</keyword>
<reference evidence="2" key="2">
    <citation type="submission" date="2022-08" db="UniProtKB">
        <authorList>
            <consortium name="EnsemblMetazoa"/>
        </authorList>
    </citation>
    <scope>IDENTIFICATION</scope>
    <source>
        <strain evidence="2">STECLA/ALBI9_A</strain>
    </source>
</reference>
<dbReference type="Proteomes" id="UP000069272">
    <property type="component" value="Chromosome 3L"/>
</dbReference>
<sequence length="88" mass="9784">MTMRSGNSSIEKKHRATSNGASDAMDDDEPEETGAKLTYASHLSSLTDLLSVESGGGDEEIAPKIFIFSIGHQHTIWYHHHHLHQQQE</sequence>
<evidence type="ECO:0000313" key="2">
    <source>
        <dbReference type="EnsemblMetazoa" id="AALB004472-PA"/>
    </source>
</evidence>
<reference evidence="2 3" key="1">
    <citation type="journal article" date="2017" name="G3 (Bethesda)">
        <title>The Physical Genome Mapping of Anopheles albimanus Corrected Scaffold Misassemblies and Identified Interarm Rearrangements in Genus Anopheles.</title>
        <authorList>
            <person name="Artemov G.N."/>
            <person name="Peery A.N."/>
            <person name="Jiang X."/>
            <person name="Tu Z."/>
            <person name="Stegniy V.N."/>
            <person name="Sharakhova M.V."/>
            <person name="Sharakhov I.V."/>
        </authorList>
    </citation>
    <scope>NUCLEOTIDE SEQUENCE [LARGE SCALE GENOMIC DNA]</scope>
    <source>
        <strain evidence="2 3">ALBI9_A</strain>
    </source>
</reference>
<accession>A0A182FD85</accession>
<dbReference type="EnsemblMetazoa" id="AALB004472-RA">
    <property type="protein sequence ID" value="AALB004472-PA"/>
    <property type="gene ID" value="AALB004472"/>
</dbReference>
<name>A0A182FD85_ANOAL</name>
<protein>
    <submittedName>
        <fullName evidence="2">Uncharacterized protein</fullName>
    </submittedName>
</protein>
<dbReference type="VEuPathDB" id="VectorBase:AALB004472"/>
<evidence type="ECO:0000256" key="1">
    <source>
        <dbReference type="SAM" id="MobiDB-lite"/>
    </source>
</evidence>
<evidence type="ECO:0000313" key="3">
    <source>
        <dbReference type="Proteomes" id="UP000069272"/>
    </source>
</evidence>
<organism evidence="2 3">
    <name type="scientific">Anopheles albimanus</name>
    <name type="common">New world malaria mosquito</name>
    <dbReference type="NCBI Taxonomy" id="7167"/>
    <lineage>
        <taxon>Eukaryota</taxon>
        <taxon>Metazoa</taxon>
        <taxon>Ecdysozoa</taxon>
        <taxon>Arthropoda</taxon>
        <taxon>Hexapoda</taxon>
        <taxon>Insecta</taxon>
        <taxon>Pterygota</taxon>
        <taxon>Neoptera</taxon>
        <taxon>Endopterygota</taxon>
        <taxon>Diptera</taxon>
        <taxon>Nematocera</taxon>
        <taxon>Culicoidea</taxon>
        <taxon>Culicidae</taxon>
        <taxon>Anophelinae</taxon>
        <taxon>Anopheles</taxon>
    </lineage>
</organism>
<feature type="region of interest" description="Disordered" evidence="1">
    <location>
        <begin position="1"/>
        <end position="35"/>
    </location>
</feature>